<evidence type="ECO:0000259" key="1">
    <source>
        <dbReference type="PROSITE" id="PS50053"/>
    </source>
</evidence>
<dbReference type="OrthoDB" id="417450at2759"/>
<evidence type="ECO:0000313" key="3">
    <source>
        <dbReference type="Proteomes" id="UP000000226"/>
    </source>
</evidence>
<sequence>MDVTFVLEDETAFCSRVELFDKFQEIKERIKKSRNIPVDRQTLLFNGEVLQNEALVIDSDISEFSRVQLLVQPNEKVYDLPQWIRNVSNLNIQEMQEMLSSIPGAQNTPFTMDPSMVLSENPDEIEESISSMMHAPAKEPVPQFLVPYNQVKFTVKSLDAKRKPLPMQMNLNDTVLLLKKMYFRKKRPRILKLKDMVVVTKVGYELYDRMSMLACGMLNLSHVYVCQRSEEGALIGGDLKKGKMLKVMVVPEGRTEKIPIEVNSLTLLEDLRYELEKFHKHVLPRSVHYTFTVKDDPVPCEVYSFDKLGIKEVLKMVKKPCMHENRSVLY</sequence>
<dbReference type="GO" id="GO:0031593">
    <property type="term" value="F:polyubiquitin modification-dependent protein binding"/>
    <property type="evidence" value="ECO:0007669"/>
    <property type="project" value="TreeGrafter"/>
</dbReference>
<dbReference type="GO" id="GO:0070628">
    <property type="term" value="F:proteasome binding"/>
    <property type="evidence" value="ECO:0007669"/>
    <property type="project" value="TreeGrafter"/>
</dbReference>
<feature type="domain" description="Ubiquitin-like" evidence="1">
    <location>
        <begin position="151"/>
        <end position="232"/>
    </location>
</feature>
<reference evidence="3" key="1">
    <citation type="journal article" date="2014" name="Nat. Genet.">
        <title>A reference genome for common bean and genome-wide analysis of dual domestications.</title>
        <authorList>
            <person name="Schmutz J."/>
            <person name="McClean P.E."/>
            <person name="Mamidi S."/>
            <person name="Wu G.A."/>
            <person name="Cannon S.B."/>
            <person name="Grimwood J."/>
            <person name="Jenkins J."/>
            <person name="Shu S."/>
            <person name="Song Q."/>
            <person name="Chavarro C."/>
            <person name="Torres-Torres M."/>
            <person name="Geffroy V."/>
            <person name="Moghaddam S.M."/>
            <person name="Gao D."/>
            <person name="Abernathy B."/>
            <person name="Barry K."/>
            <person name="Blair M."/>
            <person name="Brick M.A."/>
            <person name="Chovatia M."/>
            <person name="Gepts P."/>
            <person name="Goodstein D.M."/>
            <person name="Gonzales M."/>
            <person name="Hellsten U."/>
            <person name="Hyten D.L."/>
            <person name="Jia G."/>
            <person name="Kelly J.D."/>
            <person name="Kudrna D."/>
            <person name="Lee R."/>
            <person name="Richard M.M."/>
            <person name="Miklas P.N."/>
            <person name="Osorno J.M."/>
            <person name="Rodrigues J."/>
            <person name="Thareau V."/>
            <person name="Urrea C.A."/>
            <person name="Wang M."/>
            <person name="Yu Y."/>
            <person name="Zhang M."/>
            <person name="Wing R.A."/>
            <person name="Cregan P.B."/>
            <person name="Rokhsar D.S."/>
            <person name="Jackson S.A."/>
        </authorList>
    </citation>
    <scope>NUCLEOTIDE SEQUENCE [LARGE SCALE GENOMIC DNA]</scope>
    <source>
        <strain evidence="3">cv. G19833</strain>
    </source>
</reference>
<dbReference type="OMA" id="EKFHKHV"/>
<dbReference type="InterPro" id="IPR000626">
    <property type="entry name" value="Ubiquitin-like_dom"/>
</dbReference>
<gene>
    <name evidence="2" type="ORF">PHAVU_007G052200g</name>
</gene>
<dbReference type="AlphaFoldDB" id="V7BBK1"/>
<feature type="domain" description="Ubiquitin-like" evidence="1">
    <location>
        <begin position="1"/>
        <end position="72"/>
    </location>
</feature>
<dbReference type="SMR" id="V7BBK1"/>
<evidence type="ECO:0000313" key="2">
    <source>
        <dbReference type="EMBL" id="ESW15194.1"/>
    </source>
</evidence>
<name>V7BBK1_PHAVU</name>
<dbReference type="GO" id="GO:0043130">
    <property type="term" value="F:ubiquitin binding"/>
    <property type="evidence" value="ECO:0007669"/>
    <property type="project" value="TreeGrafter"/>
</dbReference>
<dbReference type="Proteomes" id="UP000000226">
    <property type="component" value="Chromosome 7"/>
</dbReference>
<dbReference type="Gramene" id="ESW15194">
    <property type="protein sequence ID" value="ESW15194"/>
    <property type="gene ID" value="PHAVU_007G052200g"/>
</dbReference>
<keyword evidence="3" id="KW-1185">Reference proteome</keyword>
<dbReference type="Pfam" id="PF00240">
    <property type="entry name" value="ubiquitin"/>
    <property type="match status" value="1"/>
</dbReference>
<dbReference type="STRING" id="3885.V7BBK1"/>
<dbReference type="GO" id="GO:0043161">
    <property type="term" value="P:proteasome-mediated ubiquitin-dependent protein catabolic process"/>
    <property type="evidence" value="ECO:0007669"/>
    <property type="project" value="TreeGrafter"/>
</dbReference>
<protein>
    <recommendedName>
        <fullName evidence="1">Ubiquitin-like domain-containing protein</fullName>
    </recommendedName>
</protein>
<accession>V7BBK1</accession>
<dbReference type="Gene3D" id="3.10.20.90">
    <property type="entry name" value="Phosphatidylinositol 3-kinase Catalytic Subunit, Chain A, domain 1"/>
    <property type="match status" value="1"/>
</dbReference>
<proteinExistence type="predicted"/>
<dbReference type="GO" id="GO:0005654">
    <property type="term" value="C:nucleoplasm"/>
    <property type="evidence" value="ECO:0007669"/>
    <property type="project" value="TreeGrafter"/>
</dbReference>
<dbReference type="GO" id="GO:0005829">
    <property type="term" value="C:cytosol"/>
    <property type="evidence" value="ECO:0007669"/>
    <property type="project" value="TreeGrafter"/>
</dbReference>
<organism evidence="2 3">
    <name type="scientific">Phaseolus vulgaris</name>
    <name type="common">Kidney bean</name>
    <name type="synonym">French bean</name>
    <dbReference type="NCBI Taxonomy" id="3885"/>
    <lineage>
        <taxon>Eukaryota</taxon>
        <taxon>Viridiplantae</taxon>
        <taxon>Streptophyta</taxon>
        <taxon>Embryophyta</taxon>
        <taxon>Tracheophyta</taxon>
        <taxon>Spermatophyta</taxon>
        <taxon>Magnoliopsida</taxon>
        <taxon>eudicotyledons</taxon>
        <taxon>Gunneridae</taxon>
        <taxon>Pentapetalae</taxon>
        <taxon>rosids</taxon>
        <taxon>fabids</taxon>
        <taxon>Fabales</taxon>
        <taxon>Fabaceae</taxon>
        <taxon>Papilionoideae</taxon>
        <taxon>50 kb inversion clade</taxon>
        <taxon>NPAAA clade</taxon>
        <taxon>indigoferoid/millettioid clade</taxon>
        <taxon>Phaseoleae</taxon>
        <taxon>Phaseolus</taxon>
    </lineage>
</organism>
<dbReference type="EMBL" id="CM002294">
    <property type="protein sequence ID" value="ESW15194.1"/>
    <property type="molecule type" value="Genomic_DNA"/>
</dbReference>
<dbReference type="SUPFAM" id="SSF54236">
    <property type="entry name" value="Ubiquitin-like"/>
    <property type="match status" value="1"/>
</dbReference>
<dbReference type="PANTHER" id="PTHR10621">
    <property type="entry name" value="UV EXCISION REPAIR PROTEIN RAD23"/>
    <property type="match status" value="1"/>
</dbReference>
<dbReference type="InterPro" id="IPR029071">
    <property type="entry name" value="Ubiquitin-like_domsf"/>
</dbReference>
<dbReference type="PROSITE" id="PS50053">
    <property type="entry name" value="UBIQUITIN_2"/>
    <property type="match status" value="2"/>
</dbReference>
<dbReference type="PANTHER" id="PTHR10621:SF38">
    <property type="entry name" value="UBIQUITIN DOMAIN-CONTAINING PROTEIN 7SL RNA1-RELATED"/>
    <property type="match status" value="1"/>
</dbReference>